<dbReference type="GO" id="GO:0009898">
    <property type="term" value="C:cytoplasmic side of plasma membrane"/>
    <property type="evidence" value="ECO:0007669"/>
    <property type="project" value="TreeGrafter"/>
</dbReference>
<dbReference type="GO" id="GO:0010133">
    <property type="term" value="P:L-proline catabolic process to L-glutamate"/>
    <property type="evidence" value="ECO:0007669"/>
    <property type="project" value="TreeGrafter"/>
</dbReference>
<dbReference type="Gene3D" id="3.40.309.10">
    <property type="entry name" value="Aldehyde Dehydrogenase, Chain A, domain 2"/>
    <property type="match status" value="1"/>
</dbReference>
<dbReference type="NCBIfam" id="TIGR01237">
    <property type="entry name" value="D1pyr5carbox2"/>
    <property type="match status" value="1"/>
</dbReference>
<keyword evidence="3" id="KW-0560">Oxidoreductase</keyword>
<dbReference type="OrthoDB" id="9762913at2"/>
<evidence type="ECO:0000313" key="9">
    <source>
        <dbReference type="Proteomes" id="UP000198584"/>
    </source>
</evidence>
<sequence>MVQTLDSLKIEYFENINNTDFKDPKEQEKLQKEIDKLRQQGLAKEHPVVIDGKEYYTEDKIVSTNPGKKDEVIGYASKADKELAEKALIKATETFESWKKVAPRDRAEYLFRTAELMQERRHEFSALLILEAGKNYEEADAEVSEAIDFMNFYARSMIQLEDDTHYLKRVPGEKNHLKYIPLGVGFIVPPWNFPLAITTGLTVSAVVTGNTVLLKPASYTPLIAYKFFELINEAGLPKGVINFITGDSKEFGDFITGHRLTRFISFTGSKDVGLRINEIAGRTAEGQIWIKRVNAEMGGKDGIVIDETADLDKAAQSIITSGFTFQGQKCSAGSRVIVVEEVYDELLDKVIEIAKKLSVGNGEENHDVGPVIHEKAYNEILDYIEIGKQEAALKLGGDTPSEEGYYINPTIFGDVDPNSRIMQEEIFGPVIAFAKAKDWEEGIEIYNNTDYGLTGGFFSSKQDRLDAAVERMHCGNLYLNRDITGALVGVHPFGGFNLSGTDSKAGSYEYLKLFSQGKTYTQADE</sequence>
<comment type="catalytic activity">
    <reaction evidence="5">
        <text>L-glutamate 5-semialdehyde + NAD(+) + H2O = L-glutamate + NADH + 2 H(+)</text>
        <dbReference type="Rhea" id="RHEA:30235"/>
        <dbReference type="ChEBI" id="CHEBI:15377"/>
        <dbReference type="ChEBI" id="CHEBI:15378"/>
        <dbReference type="ChEBI" id="CHEBI:29985"/>
        <dbReference type="ChEBI" id="CHEBI:57540"/>
        <dbReference type="ChEBI" id="CHEBI:57945"/>
        <dbReference type="ChEBI" id="CHEBI:58066"/>
        <dbReference type="EC" id="1.2.1.88"/>
    </reaction>
</comment>
<dbReference type="SUPFAM" id="SSF53720">
    <property type="entry name" value="ALDH-like"/>
    <property type="match status" value="1"/>
</dbReference>
<dbReference type="PROSITE" id="PS00070">
    <property type="entry name" value="ALDEHYDE_DEHYDR_CYS"/>
    <property type="match status" value="1"/>
</dbReference>
<dbReference type="PANTHER" id="PTHR42862">
    <property type="entry name" value="DELTA-1-PYRROLINE-5-CARBOXYLATE DEHYDROGENASE 1, ISOFORM A-RELATED"/>
    <property type="match status" value="1"/>
</dbReference>
<dbReference type="Proteomes" id="UP000198584">
    <property type="component" value="Unassembled WGS sequence"/>
</dbReference>
<dbReference type="CDD" id="cd07124">
    <property type="entry name" value="ALDH_PutA-P5CDH-RocA"/>
    <property type="match status" value="1"/>
</dbReference>
<evidence type="ECO:0000256" key="4">
    <source>
        <dbReference type="ARBA" id="ARBA00023027"/>
    </source>
</evidence>
<dbReference type="FunFam" id="3.40.309.10:FF:000005">
    <property type="entry name" value="1-pyrroline-5-carboxylate dehydrogenase 1"/>
    <property type="match status" value="1"/>
</dbReference>
<keyword evidence="4" id="KW-0520">NAD</keyword>
<keyword evidence="9" id="KW-1185">Reference proteome</keyword>
<evidence type="ECO:0000256" key="1">
    <source>
        <dbReference type="ARBA" id="ARBA00004786"/>
    </source>
</evidence>
<evidence type="ECO:0000259" key="7">
    <source>
        <dbReference type="Pfam" id="PF00171"/>
    </source>
</evidence>
<evidence type="ECO:0000256" key="6">
    <source>
        <dbReference type="NCBIfam" id="TIGR01237"/>
    </source>
</evidence>
<dbReference type="InterPro" id="IPR016163">
    <property type="entry name" value="Ald_DH_C"/>
</dbReference>
<dbReference type="GO" id="GO:0004657">
    <property type="term" value="F:proline dehydrogenase activity"/>
    <property type="evidence" value="ECO:0007669"/>
    <property type="project" value="UniProtKB-ARBA"/>
</dbReference>
<dbReference type="AlphaFoldDB" id="A0A1H4F2J3"/>
<dbReference type="Gene3D" id="3.40.605.10">
    <property type="entry name" value="Aldehyde Dehydrogenase, Chain A, domain 1"/>
    <property type="match status" value="1"/>
</dbReference>
<accession>A0A1H4F2J3</accession>
<dbReference type="InterPro" id="IPR015590">
    <property type="entry name" value="Aldehyde_DH_dom"/>
</dbReference>
<dbReference type="InterPro" id="IPR016161">
    <property type="entry name" value="Ald_DH/histidinol_DH"/>
</dbReference>
<dbReference type="InterPro" id="IPR016162">
    <property type="entry name" value="Ald_DH_N"/>
</dbReference>
<evidence type="ECO:0000313" key="8">
    <source>
        <dbReference type="EMBL" id="SEA91546.1"/>
    </source>
</evidence>
<organism evidence="8 9">
    <name type="scientific">Thalassobacillus cyri</name>
    <dbReference type="NCBI Taxonomy" id="571932"/>
    <lineage>
        <taxon>Bacteria</taxon>
        <taxon>Bacillati</taxon>
        <taxon>Bacillota</taxon>
        <taxon>Bacilli</taxon>
        <taxon>Bacillales</taxon>
        <taxon>Bacillaceae</taxon>
        <taxon>Thalassobacillus</taxon>
    </lineage>
</organism>
<dbReference type="RefSeq" id="WP_093045416.1">
    <property type="nucleotide sequence ID" value="NZ_FNQR01000010.1"/>
</dbReference>
<reference evidence="9" key="1">
    <citation type="submission" date="2016-10" db="EMBL/GenBank/DDBJ databases">
        <authorList>
            <person name="Varghese N."/>
            <person name="Submissions S."/>
        </authorList>
    </citation>
    <scope>NUCLEOTIDE SEQUENCE [LARGE SCALE GENOMIC DNA]</scope>
    <source>
        <strain evidence="9">CCM7597</strain>
    </source>
</reference>
<evidence type="ECO:0000256" key="3">
    <source>
        <dbReference type="ARBA" id="ARBA00023002"/>
    </source>
</evidence>
<name>A0A1H4F2J3_9BACI</name>
<gene>
    <name evidence="8" type="ORF">SAMN05421743_11098</name>
</gene>
<dbReference type="EC" id="1.2.1.88" evidence="2 6"/>
<evidence type="ECO:0000256" key="2">
    <source>
        <dbReference type="ARBA" id="ARBA00012884"/>
    </source>
</evidence>
<dbReference type="PANTHER" id="PTHR42862:SF1">
    <property type="entry name" value="DELTA-1-PYRROLINE-5-CARBOXYLATE DEHYDROGENASE 2, ISOFORM A-RELATED"/>
    <property type="match status" value="1"/>
</dbReference>
<dbReference type="InterPro" id="IPR050485">
    <property type="entry name" value="Proline_metab_enzyme"/>
</dbReference>
<dbReference type="NCBIfam" id="NF002852">
    <property type="entry name" value="PRK03137.1"/>
    <property type="match status" value="1"/>
</dbReference>
<feature type="domain" description="Aldehyde dehydrogenase" evidence="7">
    <location>
        <begin position="59"/>
        <end position="519"/>
    </location>
</feature>
<dbReference type="InterPro" id="IPR016160">
    <property type="entry name" value="Ald_DH_CS_CYS"/>
</dbReference>
<dbReference type="EMBL" id="FNQR01000010">
    <property type="protein sequence ID" value="SEA91546.1"/>
    <property type="molecule type" value="Genomic_DNA"/>
</dbReference>
<dbReference type="Pfam" id="PF00171">
    <property type="entry name" value="Aldedh"/>
    <property type="match status" value="1"/>
</dbReference>
<comment type="pathway">
    <text evidence="1">Amino-acid degradation; L-proline degradation into L-glutamate; L-glutamate from L-proline: step 2/2.</text>
</comment>
<dbReference type="STRING" id="571932.SAMN05421743_11098"/>
<evidence type="ECO:0000256" key="5">
    <source>
        <dbReference type="ARBA" id="ARBA00048142"/>
    </source>
</evidence>
<proteinExistence type="predicted"/>
<dbReference type="GO" id="GO:0003842">
    <property type="term" value="F:L-glutamate gamma-semialdehyde dehydrogenase activity"/>
    <property type="evidence" value="ECO:0007669"/>
    <property type="project" value="UniProtKB-UniRule"/>
</dbReference>
<dbReference type="InterPro" id="IPR005932">
    <property type="entry name" value="RocA"/>
</dbReference>
<protein>
    <recommendedName>
        <fullName evidence="2 6">L-glutamate gamma-semialdehyde dehydrogenase</fullName>
        <ecNumber evidence="2 6">1.2.1.88</ecNumber>
    </recommendedName>
</protein>